<dbReference type="Proteomes" id="UP001279734">
    <property type="component" value="Unassembled WGS sequence"/>
</dbReference>
<keyword evidence="2" id="KW-1185">Reference proteome</keyword>
<gene>
    <name evidence="1" type="ORF">Nepgr_032376</name>
</gene>
<organism evidence="1 2">
    <name type="scientific">Nepenthes gracilis</name>
    <name type="common">Slender pitcher plant</name>
    <dbReference type="NCBI Taxonomy" id="150966"/>
    <lineage>
        <taxon>Eukaryota</taxon>
        <taxon>Viridiplantae</taxon>
        <taxon>Streptophyta</taxon>
        <taxon>Embryophyta</taxon>
        <taxon>Tracheophyta</taxon>
        <taxon>Spermatophyta</taxon>
        <taxon>Magnoliopsida</taxon>
        <taxon>eudicotyledons</taxon>
        <taxon>Gunneridae</taxon>
        <taxon>Pentapetalae</taxon>
        <taxon>Caryophyllales</taxon>
        <taxon>Nepenthaceae</taxon>
        <taxon>Nepenthes</taxon>
    </lineage>
</organism>
<proteinExistence type="predicted"/>
<sequence>MEQRSVEMPIFQMSRIDGEGGSVDCAHSVVSKCDSAKVILSQGKGSLSDSETVCPVTKAVDKGGLSQASWSFVVEKDCSSGYVSFAHVCVEVGGGANLPSKVRLLNGRNPKSREVTFVEVNIDYQ</sequence>
<evidence type="ECO:0000313" key="1">
    <source>
        <dbReference type="EMBL" id="GMH30533.1"/>
    </source>
</evidence>
<name>A0AAD3TKB2_NEPGR</name>
<comment type="caution">
    <text evidence="1">The sequence shown here is derived from an EMBL/GenBank/DDBJ whole genome shotgun (WGS) entry which is preliminary data.</text>
</comment>
<protein>
    <submittedName>
        <fullName evidence="1">Uncharacterized protein</fullName>
    </submittedName>
</protein>
<dbReference type="EMBL" id="BSYO01000038">
    <property type="protein sequence ID" value="GMH30533.1"/>
    <property type="molecule type" value="Genomic_DNA"/>
</dbReference>
<evidence type="ECO:0000313" key="2">
    <source>
        <dbReference type="Proteomes" id="UP001279734"/>
    </source>
</evidence>
<dbReference type="AlphaFoldDB" id="A0AAD3TKB2"/>
<accession>A0AAD3TKB2</accession>
<reference evidence="1" key="1">
    <citation type="submission" date="2023-05" db="EMBL/GenBank/DDBJ databases">
        <title>Nepenthes gracilis genome sequencing.</title>
        <authorList>
            <person name="Fukushima K."/>
        </authorList>
    </citation>
    <scope>NUCLEOTIDE SEQUENCE</scope>
    <source>
        <strain evidence="1">SING2019-196</strain>
    </source>
</reference>